<dbReference type="InterPro" id="IPR020605">
    <property type="entry name" value="Octanoyltransferase_CS"/>
</dbReference>
<evidence type="ECO:0000256" key="3">
    <source>
        <dbReference type="ARBA" id="ARBA00022679"/>
    </source>
</evidence>
<dbReference type="CDD" id="cd16444">
    <property type="entry name" value="LipB"/>
    <property type="match status" value="1"/>
</dbReference>
<feature type="active site" description="Acyl-thioester intermediate" evidence="6">
    <location>
        <position position="266"/>
    </location>
</feature>
<dbReference type="VEuPathDB" id="FungiDB:GWK60_G08151"/>
<comment type="function">
    <text evidence="5">Catalyzes the transfer of endogenously produced octanoic acid from octanoyl-acyl-carrier-protein onto the lipoyl domains of lipoate-dependent enzymes. Lipoyl-ACP can also act as a substrate although octanoyl-ACP is likely to be the physiological substrate.</text>
</comment>
<evidence type="ECO:0000313" key="10">
    <source>
        <dbReference type="Proteomes" id="UP000054886"/>
    </source>
</evidence>
<dbReference type="PIRSF" id="PIRSF016262">
    <property type="entry name" value="LPLase"/>
    <property type="match status" value="1"/>
</dbReference>
<comment type="similarity">
    <text evidence="2 5">Belongs to the LipB family.</text>
</comment>
<evidence type="ECO:0000256" key="6">
    <source>
        <dbReference type="PIRSR" id="PIRSR016262-1"/>
    </source>
</evidence>
<organism evidence="9 10">
    <name type="scientific">Candida glabrata</name>
    <name type="common">Yeast</name>
    <name type="synonym">Torulopsis glabrata</name>
    <dbReference type="NCBI Taxonomy" id="5478"/>
    <lineage>
        <taxon>Eukaryota</taxon>
        <taxon>Fungi</taxon>
        <taxon>Dikarya</taxon>
        <taxon>Ascomycota</taxon>
        <taxon>Saccharomycotina</taxon>
        <taxon>Saccharomycetes</taxon>
        <taxon>Saccharomycetales</taxon>
        <taxon>Saccharomycetaceae</taxon>
        <taxon>Nakaseomyces</taxon>
    </lineage>
</organism>
<evidence type="ECO:0000256" key="5">
    <source>
        <dbReference type="PIRNR" id="PIRNR016262"/>
    </source>
</evidence>
<evidence type="ECO:0000256" key="1">
    <source>
        <dbReference type="ARBA" id="ARBA00004821"/>
    </source>
</evidence>
<dbReference type="InterPro" id="IPR045864">
    <property type="entry name" value="aa-tRNA-synth_II/BPL/LPL"/>
</dbReference>
<gene>
    <name evidence="9" type="ORF">AO440_001832</name>
</gene>
<evidence type="ECO:0000256" key="7">
    <source>
        <dbReference type="PIRSR" id="PIRSR016262-2"/>
    </source>
</evidence>
<proteinExistence type="inferred from homology"/>
<feature type="binding site" evidence="7">
    <location>
        <begin position="235"/>
        <end position="237"/>
    </location>
    <ligand>
        <name>substrate</name>
    </ligand>
</feature>
<evidence type="ECO:0000313" key="9">
    <source>
        <dbReference type="EMBL" id="KTB06706.1"/>
    </source>
</evidence>
<evidence type="ECO:0000256" key="2">
    <source>
        <dbReference type="ARBA" id="ARBA00007907"/>
    </source>
</evidence>
<dbReference type="PANTHER" id="PTHR10993">
    <property type="entry name" value="OCTANOYLTRANSFERASE"/>
    <property type="match status" value="1"/>
</dbReference>
<dbReference type="NCBIfam" id="TIGR00214">
    <property type="entry name" value="lipB"/>
    <property type="match status" value="1"/>
</dbReference>
<comment type="pathway">
    <text evidence="1 5">Protein modification; protein lipoylation via endogenous pathway; protein N(6)-(lipoyl)lysine from octanoyl-[acyl-carrier-protein]: step 1/2.</text>
</comment>
<evidence type="ECO:0000256" key="8">
    <source>
        <dbReference type="PIRSR" id="PIRSR016262-3"/>
    </source>
</evidence>
<reference evidence="9 10" key="1">
    <citation type="submission" date="2015-10" db="EMBL/GenBank/DDBJ databases">
        <title>Draft genomes sequences of Candida glabrata isolates 1A, 1B, 2A, 2B, 3A and 3B.</title>
        <authorList>
            <person name="Haavelsrud O.E."/>
            <person name="Gaustad P."/>
        </authorList>
    </citation>
    <scope>NUCLEOTIDE SEQUENCE [LARGE SCALE GENOMIC DNA]</scope>
    <source>
        <strain evidence="9">910700640</strain>
    </source>
</reference>
<dbReference type="UniPathway" id="UPA00538">
    <property type="reaction ID" value="UER00592"/>
</dbReference>
<dbReference type="EC" id="2.3.1.181" evidence="5"/>
<dbReference type="GO" id="GO:0009249">
    <property type="term" value="P:protein lipoylation"/>
    <property type="evidence" value="ECO:0007669"/>
    <property type="project" value="EnsemblFungi"/>
</dbReference>
<dbReference type="VEuPathDB" id="FungiDB:B1J91_G08404g"/>
<feature type="binding site" evidence="7">
    <location>
        <begin position="248"/>
        <end position="250"/>
    </location>
    <ligand>
        <name>substrate</name>
    </ligand>
</feature>
<dbReference type="PANTHER" id="PTHR10993:SF7">
    <property type="entry name" value="LIPOYLTRANSFERASE 2, MITOCHONDRIAL-RELATED"/>
    <property type="match status" value="1"/>
</dbReference>
<dbReference type="GO" id="GO:0033819">
    <property type="term" value="F:lipoyl(octanoyl) transferase activity"/>
    <property type="evidence" value="ECO:0007669"/>
    <property type="project" value="UniProtKB-EC"/>
</dbReference>
<protein>
    <recommendedName>
        <fullName evidence="5">Octanoyltransferase</fullName>
        <ecNumber evidence="5">2.3.1.181</ecNumber>
    </recommendedName>
</protein>
<dbReference type="PROSITE" id="PS51733">
    <property type="entry name" value="BPL_LPL_CATALYTIC"/>
    <property type="match status" value="1"/>
</dbReference>
<keyword evidence="4 5" id="KW-0012">Acyltransferase</keyword>
<dbReference type="InterPro" id="IPR000544">
    <property type="entry name" value="Octanoyltransferase"/>
</dbReference>
<dbReference type="Gene3D" id="3.30.930.10">
    <property type="entry name" value="Bira Bifunctional Protein, Domain 2"/>
    <property type="match status" value="1"/>
</dbReference>
<accession>A0A0W0CA72</accession>
<dbReference type="VEuPathDB" id="FungiDB:GVI51_G08283"/>
<feature type="site" description="Lowers pKa of active site Cys" evidence="8">
    <location>
        <position position="232"/>
    </location>
</feature>
<sequence>MALFKRLCQSSGRPFYRYSSTCCPSTTTIKPIEASANTLRHLQFTPILPFEDGLQIQEKFVKAQLDIKDMQSKIRKKLEALKKEYEGSTINEHEQKILDQIMAMKPNPLLLTFEFQPTYTGGKRIKKSITEEQIKKYEDFVPTTQKGNPRPKYVQVERGGQITFHGPGQLVAYVILDLRTFEKFPAKCLVSSIEKATMNTLKNLEIDETGKQLNLKTKTTENTGVWTEDDKKIASIGIHVRRSITSHGVAINVNTDLSYMKSFEMCGLQNSSPTSLVDQTGYNNIDVQQVAIQFAKEFAKILGIQKVERIQITEEDVNAMQSN</sequence>
<dbReference type="AlphaFoldDB" id="A0A0W0CA72"/>
<comment type="caution">
    <text evidence="9">The sequence shown here is derived from an EMBL/GenBank/DDBJ whole genome shotgun (WGS) entry which is preliminary data.</text>
</comment>
<dbReference type="PROSITE" id="PS01313">
    <property type="entry name" value="LIPB"/>
    <property type="match status" value="1"/>
</dbReference>
<dbReference type="Pfam" id="PF21948">
    <property type="entry name" value="LplA-B_cat"/>
    <property type="match status" value="1"/>
</dbReference>
<dbReference type="Proteomes" id="UP000054886">
    <property type="component" value="Unassembled WGS sequence"/>
</dbReference>
<dbReference type="GO" id="GO:0016874">
    <property type="term" value="F:ligase activity"/>
    <property type="evidence" value="ECO:0007669"/>
    <property type="project" value="EnsemblFungi"/>
</dbReference>
<comment type="catalytic activity">
    <reaction evidence="5">
        <text>octanoyl-[ACP] + L-lysyl-[protein] = N(6)-octanoyl-L-lysyl-[protein] + holo-[ACP] + H(+)</text>
        <dbReference type="Rhea" id="RHEA:17665"/>
        <dbReference type="Rhea" id="RHEA-COMP:9636"/>
        <dbReference type="Rhea" id="RHEA-COMP:9685"/>
        <dbReference type="Rhea" id="RHEA-COMP:9752"/>
        <dbReference type="Rhea" id="RHEA-COMP:9928"/>
        <dbReference type="ChEBI" id="CHEBI:15378"/>
        <dbReference type="ChEBI" id="CHEBI:29969"/>
        <dbReference type="ChEBI" id="CHEBI:64479"/>
        <dbReference type="ChEBI" id="CHEBI:78463"/>
        <dbReference type="ChEBI" id="CHEBI:78809"/>
        <dbReference type="EC" id="2.3.1.181"/>
    </reaction>
</comment>
<keyword evidence="3 5" id="KW-0808">Transferase</keyword>
<evidence type="ECO:0000256" key="4">
    <source>
        <dbReference type="ARBA" id="ARBA00023315"/>
    </source>
</evidence>
<feature type="binding site" evidence="7">
    <location>
        <begin position="158"/>
        <end position="165"/>
    </location>
    <ligand>
        <name>substrate</name>
    </ligand>
</feature>
<name>A0A0W0CA72_CANGB</name>
<dbReference type="PhylomeDB" id="A0A0W0CA72"/>
<dbReference type="EMBL" id="LLZZ01000109">
    <property type="protein sequence ID" value="KTB06706.1"/>
    <property type="molecule type" value="Genomic_DNA"/>
</dbReference>
<dbReference type="VEuPathDB" id="FungiDB:CAGL0G08404g"/>
<dbReference type="SUPFAM" id="SSF55681">
    <property type="entry name" value="Class II aaRS and biotin synthetases"/>
    <property type="match status" value="1"/>
</dbReference>
<dbReference type="InterPro" id="IPR004143">
    <property type="entry name" value="BPL_LPL_catalytic"/>
</dbReference>